<proteinExistence type="evidence at transcript level"/>
<dbReference type="InterPro" id="IPR058980">
    <property type="entry name" value="Glyco_transf_N"/>
</dbReference>
<evidence type="ECO:0000256" key="2">
    <source>
        <dbReference type="ARBA" id="ARBA00022676"/>
    </source>
</evidence>
<dbReference type="EMBL" id="AB371297">
    <property type="protein sequence ID" value="BAG16513.1"/>
    <property type="molecule type" value="mRNA"/>
</dbReference>
<feature type="domain" description="Glycosyltransferase N-terminal" evidence="6">
    <location>
        <begin position="11"/>
        <end position="249"/>
    </location>
</feature>
<evidence type="ECO:0000256" key="4">
    <source>
        <dbReference type="RuleBase" id="RU003718"/>
    </source>
</evidence>
<reference evidence="7" key="1">
    <citation type="journal article" date="2009" name="Plant Cell">
        <title>Local differentiation of sugar donor specificity of flavonoid glycosyltransferase in Lamiales.</title>
        <authorList>
            <person name="Noguchi A."/>
            <person name="Horikawa M."/>
            <person name="Fukui Y."/>
            <person name="Fukuchi-Mizutani M."/>
            <person name="Iuchi-Okada A."/>
            <person name="Ishiguro M."/>
            <person name="Kiso Y."/>
            <person name="Nakayama T."/>
            <person name="Ono E."/>
        </authorList>
    </citation>
    <scope>NUCLEOTIDE SEQUENCE</scope>
</reference>
<dbReference type="Pfam" id="PF00201">
    <property type="entry name" value="UDPGT"/>
    <property type="match status" value="1"/>
</dbReference>
<keyword evidence="2 4" id="KW-0328">Glycosyltransferase</keyword>
<dbReference type="PANTHER" id="PTHR48047:SF229">
    <property type="entry name" value="UDP-GLYCOSYLTRANSFERASE 73C3-RELATED"/>
    <property type="match status" value="1"/>
</dbReference>
<dbReference type="PROSITE" id="PS00375">
    <property type="entry name" value="UDPGT"/>
    <property type="match status" value="1"/>
</dbReference>
<evidence type="ECO:0000256" key="3">
    <source>
        <dbReference type="ARBA" id="ARBA00022679"/>
    </source>
</evidence>
<dbReference type="InterPro" id="IPR002213">
    <property type="entry name" value="UDP_glucos_trans"/>
</dbReference>
<dbReference type="FunFam" id="3.40.50.2000:FF:000047">
    <property type="entry name" value="Glycosyltransferase"/>
    <property type="match status" value="1"/>
</dbReference>
<evidence type="ECO:0000313" key="7">
    <source>
        <dbReference type="EMBL" id="BAG16513.1"/>
    </source>
</evidence>
<evidence type="ECO:0000256" key="1">
    <source>
        <dbReference type="ARBA" id="ARBA00009995"/>
    </source>
</evidence>
<gene>
    <name evidence="7" type="primary">AmUGT36</name>
</gene>
<dbReference type="FunFam" id="3.40.50.2000:FF:000071">
    <property type="entry name" value="Glycosyltransferase"/>
    <property type="match status" value="1"/>
</dbReference>
<dbReference type="PANTHER" id="PTHR48047">
    <property type="entry name" value="GLYCOSYLTRANSFERASE"/>
    <property type="match status" value="1"/>
</dbReference>
<evidence type="ECO:0000256" key="5">
    <source>
        <dbReference type="RuleBase" id="RU362057"/>
    </source>
</evidence>
<name>B1Q468_ANTMA</name>
<dbReference type="Pfam" id="PF26168">
    <property type="entry name" value="Glyco_transf_N"/>
    <property type="match status" value="1"/>
</dbReference>
<comment type="similarity">
    <text evidence="1 4">Belongs to the UDP-glycosyltransferase family.</text>
</comment>
<accession>B1Q468</accession>
<dbReference type="CDD" id="cd03784">
    <property type="entry name" value="GT1_Gtf-like"/>
    <property type="match status" value="1"/>
</dbReference>
<organism evidence="7">
    <name type="scientific">Antirrhinum majus</name>
    <name type="common">Garden snapdragon</name>
    <dbReference type="NCBI Taxonomy" id="4151"/>
    <lineage>
        <taxon>Eukaryota</taxon>
        <taxon>Viridiplantae</taxon>
        <taxon>Streptophyta</taxon>
        <taxon>Embryophyta</taxon>
        <taxon>Tracheophyta</taxon>
        <taxon>Spermatophyta</taxon>
        <taxon>Magnoliopsida</taxon>
        <taxon>eudicotyledons</taxon>
        <taxon>Gunneridae</taxon>
        <taxon>Pentapetalae</taxon>
        <taxon>asterids</taxon>
        <taxon>lamiids</taxon>
        <taxon>Lamiales</taxon>
        <taxon>Plantaginaceae</taxon>
        <taxon>Antirrhineae</taxon>
        <taxon>Antirrhinum</taxon>
    </lineage>
</organism>
<dbReference type="GO" id="GO:0035251">
    <property type="term" value="F:UDP-glucosyltransferase activity"/>
    <property type="evidence" value="ECO:0007669"/>
    <property type="project" value="TreeGrafter"/>
</dbReference>
<dbReference type="CAZy" id="GT1">
    <property type="family name" value="Glycosyltransferase Family 1"/>
</dbReference>
<dbReference type="EC" id="2.4.1.-" evidence="5"/>
<dbReference type="Gene3D" id="3.40.50.2000">
    <property type="entry name" value="Glycogen Phosphorylase B"/>
    <property type="match status" value="2"/>
</dbReference>
<protein>
    <recommendedName>
        <fullName evidence="5">Glycosyltransferase</fullName>
        <ecNumber evidence="5">2.4.1.-</ecNumber>
    </recommendedName>
</protein>
<dbReference type="AlphaFoldDB" id="B1Q468"/>
<sequence length="501" mass="56334">MAIHEQKPHFVLFPFMAQGHMIPMVDIARLLAKRGVTITILLTPHNANRVKTVIARAIDSGLNINVIHFKFPSVEVGLPEGCENFDMLPDINGALQFFKATFMLQEQVEELLPKLEPLPSCLIADMCFPWTTNLALKLNVPRIVFHGTSCFSLLCMHVLGTSKDFEGVTNETEYFLVPGLPDKIEITKIQLRGTLIQMNSDWTKFRDEVREAEVKAFGTVANTFEDLEPEYVKEYSRVKGKKVWCIGPVSLCNKDGIDKAERGNMASIDAHHCLKWLNSHEQKSVIYVCLGSISRLATSQLIELGLALEASNRPFIWVVRDPSQELKKWFLNEKFEERVKDRGLLINGWAPQVLILSHPSVGGFVTHCGWNSMLEGVTSGLPMITWPVFAEQFCNEKFIVHVIKTGIRVGVEVPIIFGDEEKVGVLVKNDEIKMVIDKLMDGGEEGEERRERAQKLGEMAKKAMEEGGSSYHNLTSVMQDVMMQQANNGDQYEDGVTVINT</sequence>
<keyword evidence="3 4" id="KW-0808">Transferase</keyword>
<evidence type="ECO:0000259" key="6">
    <source>
        <dbReference type="Pfam" id="PF26168"/>
    </source>
</evidence>
<dbReference type="InterPro" id="IPR035595">
    <property type="entry name" value="UDP_glycos_trans_CS"/>
</dbReference>
<dbReference type="SUPFAM" id="SSF53756">
    <property type="entry name" value="UDP-Glycosyltransferase/glycogen phosphorylase"/>
    <property type="match status" value="1"/>
</dbReference>